<dbReference type="InterPro" id="IPR030838">
    <property type="entry name" value="Ribosomal_eS1_arc"/>
</dbReference>
<evidence type="ECO:0000256" key="1">
    <source>
        <dbReference type="ARBA" id="ARBA00022980"/>
    </source>
</evidence>
<keyword evidence="5" id="KW-1185">Reference proteome</keyword>
<dbReference type="SMART" id="SM01397">
    <property type="entry name" value="Ribosomal_S3Ae"/>
    <property type="match status" value="1"/>
</dbReference>
<evidence type="ECO:0000313" key="4">
    <source>
        <dbReference type="EMBL" id="PWR75182.1"/>
    </source>
</evidence>
<dbReference type="Pfam" id="PF01015">
    <property type="entry name" value="Ribosomal_S3Ae"/>
    <property type="match status" value="1"/>
</dbReference>
<dbReference type="OrthoDB" id="30639at2157"/>
<dbReference type="GO" id="GO:0006412">
    <property type="term" value="P:translation"/>
    <property type="evidence" value="ECO:0007669"/>
    <property type="project" value="UniProtKB-UniRule"/>
</dbReference>
<accession>A0A2V2N526</accession>
<dbReference type="InterPro" id="IPR001593">
    <property type="entry name" value="Ribosomal_eS1"/>
</dbReference>
<dbReference type="GO" id="GO:0003735">
    <property type="term" value="F:structural constituent of ribosome"/>
    <property type="evidence" value="ECO:0007669"/>
    <property type="project" value="InterPro"/>
</dbReference>
<reference evidence="4 5" key="1">
    <citation type="submission" date="2018-05" db="EMBL/GenBank/DDBJ databases">
        <title>Draft genome of Methanospirillum stamsii Pt1.</title>
        <authorList>
            <person name="Dueholm M.S."/>
            <person name="Nielsen P.H."/>
            <person name="Bakmann L.F."/>
            <person name="Otzen D.E."/>
        </authorList>
    </citation>
    <scope>NUCLEOTIDE SEQUENCE [LARGE SCALE GENOMIC DNA]</scope>
    <source>
        <strain evidence="4 5">Pt1</strain>
    </source>
</reference>
<dbReference type="GeneID" id="97609010"/>
<gene>
    <name evidence="3" type="primary">rps3ae</name>
    <name evidence="4" type="ORF">DLD82_06265</name>
</gene>
<dbReference type="Proteomes" id="UP000245934">
    <property type="component" value="Unassembled WGS sequence"/>
</dbReference>
<organism evidence="4 5">
    <name type="scientific">Methanospirillum stamsii</name>
    <dbReference type="NCBI Taxonomy" id="1277351"/>
    <lineage>
        <taxon>Archaea</taxon>
        <taxon>Methanobacteriati</taxon>
        <taxon>Methanobacteriota</taxon>
        <taxon>Stenosarchaea group</taxon>
        <taxon>Methanomicrobia</taxon>
        <taxon>Methanomicrobiales</taxon>
        <taxon>Methanospirillaceae</taxon>
        <taxon>Methanospirillum</taxon>
    </lineage>
</organism>
<dbReference type="AlphaFoldDB" id="A0A2V2N526"/>
<dbReference type="NCBIfam" id="NF003142">
    <property type="entry name" value="PRK04057.1"/>
    <property type="match status" value="1"/>
</dbReference>
<evidence type="ECO:0000256" key="2">
    <source>
        <dbReference type="ARBA" id="ARBA00023274"/>
    </source>
</evidence>
<dbReference type="RefSeq" id="WP_109940260.1">
    <property type="nucleotide sequence ID" value="NZ_CP176366.1"/>
</dbReference>
<name>A0A2V2N526_9EURY</name>
<protein>
    <recommendedName>
        <fullName evidence="3">Small ribosomal subunit protein eS1</fullName>
    </recommendedName>
</protein>
<evidence type="ECO:0000256" key="3">
    <source>
        <dbReference type="HAMAP-Rule" id="MF_00359"/>
    </source>
</evidence>
<proteinExistence type="inferred from homology"/>
<dbReference type="GO" id="GO:0005840">
    <property type="term" value="C:ribosome"/>
    <property type="evidence" value="ECO:0007669"/>
    <property type="project" value="UniProtKB-KW"/>
</dbReference>
<evidence type="ECO:0000313" key="5">
    <source>
        <dbReference type="Proteomes" id="UP000245934"/>
    </source>
</evidence>
<dbReference type="GO" id="GO:1990904">
    <property type="term" value="C:ribonucleoprotein complex"/>
    <property type="evidence" value="ECO:0007669"/>
    <property type="project" value="UniProtKB-KW"/>
</dbReference>
<keyword evidence="2 3" id="KW-0687">Ribonucleoprotein</keyword>
<keyword evidence="1 3" id="KW-0689">Ribosomal protein</keyword>
<comment type="similarity">
    <text evidence="3">Belongs to the eukaryotic ribosomal protein eS1 family.</text>
</comment>
<comment type="caution">
    <text evidence="4">The sequence shown here is derived from an EMBL/GenBank/DDBJ whole genome shotgun (WGS) entry which is preliminary data.</text>
</comment>
<sequence>MAAKKPTGRRVDGWKAKSWYKIYSPENVGKVYLGDTVSDVPEKLIGRVINAPLSELVNDYTKQNVKMKFAVTNVAGDSAYTSFIGHEIARDFIRSLVKRRTSRIDCVVNFVSKDGCKVRATVTCFTLIRADQSQQHEIRRILTQDVLTFGTENELGVFVNNIINGDLAKELFKKVKELHPVRRVEVIKTKVELPKSSA</sequence>
<dbReference type="EMBL" id="QGMZ01000012">
    <property type="protein sequence ID" value="PWR75182.1"/>
    <property type="molecule type" value="Genomic_DNA"/>
</dbReference>
<dbReference type="HAMAP" id="MF_00359">
    <property type="entry name" value="Ribosomal_eS1"/>
    <property type="match status" value="1"/>
</dbReference>